<dbReference type="FunFam" id="3.90.700.10:FF:000001">
    <property type="entry name" value="Mitochondrial succinate dehydrogenase flavoprotein subunit"/>
    <property type="match status" value="1"/>
</dbReference>
<name>A0A2V1H1M8_9GAMM</name>
<dbReference type="InterPro" id="IPR011281">
    <property type="entry name" value="Succ_DH_flav_su_fwd"/>
</dbReference>
<evidence type="ECO:0000256" key="11">
    <source>
        <dbReference type="ARBA" id="ARBA00022827"/>
    </source>
</evidence>
<dbReference type="GO" id="GO:0009055">
    <property type="term" value="F:electron transfer activity"/>
    <property type="evidence" value="ECO:0007669"/>
    <property type="project" value="TreeGrafter"/>
</dbReference>
<evidence type="ECO:0000256" key="13">
    <source>
        <dbReference type="ARBA" id="ARBA00023002"/>
    </source>
</evidence>
<evidence type="ECO:0000256" key="2">
    <source>
        <dbReference type="ARBA" id="ARBA00004515"/>
    </source>
</evidence>
<dbReference type="InterPro" id="IPR003953">
    <property type="entry name" value="FAD-dep_OxRdtase_2_FAD-bd"/>
</dbReference>
<evidence type="ECO:0000256" key="14">
    <source>
        <dbReference type="ARBA" id="ARBA00023136"/>
    </source>
</evidence>
<dbReference type="NCBIfam" id="TIGR01812">
    <property type="entry name" value="sdhA_frdA_Gneg"/>
    <property type="match status" value="1"/>
</dbReference>
<feature type="binding site" evidence="19">
    <location>
        <position position="222"/>
    </location>
    <ligand>
        <name>FAD</name>
        <dbReference type="ChEBI" id="CHEBI:57692"/>
    </ligand>
</feature>
<feature type="binding site" evidence="19">
    <location>
        <begin position="37"/>
        <end position="52"/>
    </location>
    <ligand>
        <name>FAD</name>
        <dbReference type="ChEBI" id="CHEBI:57692"/>
    </ligand>
</feature>
<dbReference type="OrthoDB" id="9806724at2"/>
<sequence>MNIPQEQFDAVIVGGGGAGMRASLQLAASGFKVALISKVFPTRSHTVSAQGGITCAIASSDPNDKWEWHMYDTVKGSDYIGDQDSIEYMCKEGPKAVFELEHMGLPFSRTERGTIYQRPFGGQSKEFGGEQAARTCAAADRTGHALLHTLFQQNTKANTNFFNEWYAVDLVTNDDGDVCGVIGMSMETGELRYLKSRATVFATGGAGRIYASTTNAHINTGDGVGMAARAGVPLQDMEMWQFHPTGIHGAGVLVTEGCRGEGGYLLNKNGERFMERYAPNAKDLAGRDVVARSMMQEILDGNGCGPNKDHVYLKLDHLGEETLNLRLPGVLELSRTFGHADPVKEPIPVVPTCHYQMGGIPTNVHGQALRRDEQGKEQIVNGLYAVGEIACVSVHGANRLGGNSLLDLVVFGRAAGLHIEQSLKDGLEYADHTDADIEKAMARYNRLETSSEGESVDDLREELQQTMQAHFGVFRDGPYMAEGLEKLKDLRKRVAKTALKDKSKSFNTARIEALELDNLMETAFATAVAANFRTESRGAHSRNDYLERDDENWLCHSFYDTKTEEVTKRDVNFSPKTREAFPPKPRVY</sequence>
<keyword evidence="8" id="KW-1003">Cell membrane</keyword>
<evidence type="ECO:0000256" key="8">
    <source>
        <dbReference type="ARBA" id="ARBA00022475"/>
    </source>
</evidence>
<evidence type="ECO:0000259" key="23">
    <source>
        <dbReference type="Pfam" id="PF02910"/>
    </source>
</evidence>
<dbReference type="SUPFAM" id="SSF51905">
    <property type="entry name" value="FAD/NAD(P)-binding domain"/>
    <property type="match status" value="1"/>
</dbReference>
<dbReference type="InterPro" id="IPR014006">
    <property type="entry name" value="Succ_Dhase_FrdA_Gneg"/>
</dbReference>
<dbReference type="Gene3D" id="4.10.80.40">
    <property type="entry name" value="succinate dehydrogenase protein domain"/>
    <property type="match status" value="1"/>
</dbReference>
<dbReference type="PANTHER" id="PTHR11632:SF51">
    <property type="entry name" value="SUCCINATE DEHYDROGENASE [UBIQUINONE] FLAVOPROTEIN SUBUNIT, MITOCHONDRIAL"/>
    <property type="match status" value="1"/>
</dbReference>
<dbReference type="AlphaFoldDB" id="A0A2V1H1M8"/>
<feature type="binding site" evidence="19">
    <location>
        <position position="388"/>
    </location>
    <ligand>
        <name>FAD</name>
        <dbReference type="ChEBI" id="CHEBI:57692"/>
    </ligand>
</feature>
<dbReference type="Pfam" id="PF02910">
    <property type="entry name" value="Succ_DH_flav_C"/>
    <property type="match status" value="1"/>
</dbReference>
<dbReference type="InterPro" id="IPR036188">
    <property type="entry name" value="FAD/NAD-bd_sf"/>
</dbReference>
<feature type="binding site" evidence="18">
    <location>
        <position position="399"/>
    </location>
    <ligand>
        <name>substrate</name>
    </ligand>
</feature>
<comment type="similarity">
    <text evidence="4 21">Belongs to the FAD-dependent oxidoreductase 2 family. FRD/SDH subfamily.</text>
</comment>
<dbReference type="GO" id="GO:0008177">
    <property type="term" value="F:succinate dehydrogenase (quinone) activity"/>
    <property type="evidence" value="ECO:0007669"/>
    <property type="project" value="UniProtKB-EC"/>
</dbReference>
<dbReference type="FunFam" id="4.10.80.40:FF:000001">
    <property type="entry name" value="Succinate dehydrogenase flavoprotein subunit"/>
    <property type="match status" value="1"/>
</dbReference>
<evidence type="ECO:0000256" key="17">
    <source>
        <dbReference type="PIRSR" id="PIRSR000171-1"/>
    </source>
</evidence>
<proteinExistence type="inferred from homology"/>
<dbReference type="EC" id="1.3.5.1" evidence="5 21"/>
<dbReference type="InterPro" id="IPR027477">
    <property type="entry name" value="Succ_DH/fumarate_Rdtase_cat_sf"/>
</dbReference>
<feature type="active site" description="Proton acceptor" evidence="17">
    <location>
        <position position="287"/>
    </location>
</feature>
<comment type="subcellular location">
    <subcellularLocation>
        <location evidence="2 21">Cell inner membrane</location>
        <topology evidence="2 21">Peripheral membrane protein</topology>
        <orientation evidence="2 21">Cytoplasmic side</orientation>
    </subcellularLocation>
</comment>
<evidence type="ECO:0000313" key="25">
    <source>
        <dbReference type="Proteomes" id="UP000244906"/>
    </source>
</evidence>
<comment type="catalytic activity">
    <reaction evidence="15 21">
        <text>a quinone + succinate = fumarate + a quinol</text>
        <dbReference type="Rhea" id="RHEA:40523"/>
        <dbReference type="ChEBI" id="CHEBI:24646"/>
        <dbReference type="ChEBI" id="CHEBI:29806"/>
        <dbReference type="ChEBI" id="CHEBI:30031"/>
        <dbReference type="ChEBI" id="CHEBI:132124"/>
        <dbReference type="EC" id="1.3.5.1"/>
    </reaction>
</comment>
<evidence type="ECO:0000256" key="15">
    <source>
        <dbReference type="ARBA" id="ARBA00049220"/>
    </source>
</evidence>
<dbReference type="NCBIfam" id="TIGR01816">
    <property type="entry name" value="sdhA_forward"/>
    <property type="match status" value="1"/>
</dbReference>
<evidence type="ECO:0000259" key="22">
    <source>
        <dbReference type="Pfam" id="PF00890"/>
    </source>
</evidence>
<keyword evidence="11 19" id="KW-0274">FAD</keyword>
<accession>A0A2V1H1M8</accession>
<dbReference type="PROSITE" id="PS00504">
    <property type="entry name" value="FRD_SDH_FAD_BINDING"/>
    <property type="match status" value="1"/>
</dbReference>
<protein>
    <recommendedName>
        <fullName evidence="6 16">Succinate dehydrogenase flavoprotein subunit</fullName>
        <ecNumber evidence="5 21">1.3.5.1</ecNumber>
    </recommendedName>
</protein>
<keyword evidence="9 21" id="KW-0997">Cell inner membrane</keyword>
<dbReference type="InterPro" id="IPR030664">
    <property type="entry name" value="SdhA/FrdA/AprA"/>
</dbReference>
<organism evidence="24 25">
    <name type="scientific">Pelagibaculum spongiae</name>
    <dbReference type="NCBI Taxonomy" id="2080658"/>
    <lineage>
        <taxon>Bacteria</taxon>
        <taxon>Pseudomonadati</taxon>
        <taxon>Pseudomonadota</taxon>
        <taxon>Gammaproteobacteria</taxon>
        <taxon>Oceanospirillales</taxon>
        <taxon>Pelagibaculum</taxon>
    </lineage>
</organism>
<comment type="caution">
    <text evidence="24">The sequence shown here is derived from an EMBL/GenBank/DDBJ whole genome shotgun (WGS) entry which is preliminary data.</text>
</comment>
<gene>
    <name evidence="24" type="ORF">DC094_09745</name>
</gene>
<dbReference type="GO" id="GO:0009061">
    <property type="term" value="P:anaerobic respiration"/>
    <property type="evidence" value="ECO:0007669"/>
    <property type="project" value="TreeGrafter"/>
</dbReference>
<keyword evidence="13 21" id="KW-0560">Oxidoreductase</keyword>
<dbReference type="EMBL" id="QDDL01000003">
    <property type="protein sequence ID" value="PVZ69590.1"/>
    <property type="molecule type" value="Genomic_DNA"/>
</dbReference>
<dbReference type="GO" id="GO:0022900">
    <property type="term" value="P:electron transport chain"/>
    <property type="evidence" value="ECO:0007669"/>
    <property type="project" value="UniProtKB-UniRule"/>
</dbReference>
<dbReference type="SUPFAM" id="SSF46977">
    <property type="entry name" value="Succinate dehydrogenase/fumarate reductase flavoprotein C-terminal domain"/>
    <property type="match status" value="1"/>
</dbReference>
<evidence type="ECO:0000256" key="12">
    <source>
        <dbReference type="ARBA" id="ARBA00022982"/>
    </source>
</evidence>
<keyword evidence="12 21" id="KW-0249">Electron transport</keyword>
<feature type="domain" description="FAD-dependent oxidoreductase 2 FAD-binding" evidence="22">
    <location>
        <begin position="9"/>
        <end position="405"/>
    </location>
</feature>
<keyword evidence="7 21" id="KW-0813">Transport</keyword>
<evidence type="ECO:0000256" key="18">
    <source>
        <dbReference type="PIRSR" id="PIRSR611281-2"/>
    </source>
</evidence>
<dbReference type="PIRSF" id="PIRSF000171">
    <property type="entry name" value="SDHA_APRA_LASPO"/>
    <property type="match status" value="1"/>
</dbReference>
<feature type="domain" description="Fumarate reductase/succinate dehydrogenase flavoprotein-like C-terminal" evidence="23">
    <location>
        <begin position="460"/>
        <end position="588"/>
    </location>
</feature>
<evidence type="ECO:0000256" key="4">
    <source>
        <dbReference type="ARBA" id="ARBA00008040"/>
    </source>
</evidence>
<evidence type="ECO:0000256" key="1">
    <source>
        <dbReference type="ARBA" id="ARBA00002054"/>
    </source>
</evidence>
<evidence type="ECO:0000313" key="24">
    <source>
        <dbReference type="EMBL" id="PVZ69590.1"/>
    </source>
</evidence>
<evidence type="ECO:0000256" key="19">
    <source>
        <dbReference type="PIRSR" id="PIRSR611281-3"/>
    </source>
</evidence>
<dbReference type="InterPro" id="IPR015939">
    <property type="entry name" value="Fum_Rdtase/Succ_DH_flav-like_C"/>
</dbReference>
<dbReference type="GO" id="GO:0050660">
    <property type="term" value="F:flavin adenine dinucleotide binding"/>
    <property type="evidence" value="ECO:0007669"/>
    <property type="project" value="UniProtKB-UniRule"/>
</dbReference>
<dbReference type="SUPFAM" id="SSF56425">
    <property type="entry name" value="Succinate dehydrogenase/fumarate reductase flavoprotein, catalytic domain"/>
    <property type="match status" value="1"/>
</dbReference>
<dbReference type="InterPro" id="IPR003952">
    <property type="entry name" value="FRD_SDH_FAD_BS"/>
</dbReference>
<evidence type="ECO:0000256" key="3">
    <source>
        <dbReference type="ARBA" id="ARBA00004894"/>
    </source>
</evidence>
<keyword evidence="10 19" id="KW-0285">Flavoprotein</keyword>
<dbReference type="RefSeq" id="WP_116686925.1">
    <property type="nucleotide sequence ID" value="NZ_CAWNYD010000003.1"/>
</dbReference>
<evidence type="ECO:0000256" key="5">
    <source>
        <dbReference type="ARBA" id="ARBA00012792"/>
    </source>
</evidence>
<evidence type="ECO:0000256" key="20">
    <source>
        <dbReference type="PIRSR" id="PIRSR611281-4"/>
    </source>
</evidence>
<evidence type="ECO:0000256" key="9">
    <source>
        <dbReference type="ARBA" id="ARBA00022519"/>
    </source>
</evidence>
<evidence type="ECO:0000256" key="7">
    <source>
        <dbReference type="ARBA" id="ARBA00022448"/>
    </source>
</evidence>
<dbReference type="Gene3D" id="3.90.700.10">
    <property type="entry name" value="Succinate dehydrogenase/fumarate reductase flavoprotein, catalytic domain"/>
    <property type="match status" value="1"/>
</dbReference>
<evidence type="ECO:0000256" key="10">
    <source>
        <dbReference type="ARBA" id="ARBA00022630"/>
    </source>
</evidence>
<dbReference type="InterPro" id="IPR037099">
    <property type="entry name" value="Fum_R/Succ_DH_flav-like_C_sf"/>
</dbReference>
<keyword evidence="21" id="KW-0816">Tricarboxylic acid cycle</keyword>
<feature type="binding site" evidence="18">
    <location>
        <position position="255"/>
    </location>
    <ligand>
        <name>substrate</name>
    </ligand>
</feature>
<dbReference type="Gene3D" id="1.20.58.100">
    <property type="entry name" value="Fumarate reductase/succinate dehydrogenase flavoprotein-like, C-terminal domain"/>
    <property type="match status" value="1"/>
</dbReference>
<keyword evidence="14 21" id="KW-0472">Membrane</keyword>
<feature type="modified residue" description="Tele-8alpha-FAD histidine" evidence="20">
    <location>
        <position position="45"/>
    </location>
</feature>
<keyword evidence="25" id="KW-1185">Reference proteome</keyword>
<comment type="cofactor">
    <cofactor evidence="19">
        <name>FAD</name>
        <dbReference type="ChEBI" id="CHEBI:57692"/>
    </cofactor>
    <text evidence="19">Flavinylated by SdhE, about 5% flavinylation occurs in the absence of SdhE.</text>
</comment>
<dbReference type="Proteomes" id="UP000244906">
    <property type="component" value="Unassembled WGS sequence"/>
</dbReference>
<dbReference type="GO" id="GO:0005886">
    <property type="term" value="C:plasma membrane"/>
    <property type="evidence" value="ECO:0007669"/>
    <property type="project" value="UniProtKB-SubCell"/>
</dbReference>
<comment type="pathway">
    <text evidence="3 21">Carbohydrate metabolism; tricarboxylic acid cycle; fumarate from succinate (bacterial route): step 1/1.</text>
</comment>
<dbReference type="Gene3D" id="3.50.50.60">
    <property type="entry name" value="FAD/NAD(P)-binding domain"/>
    <property type="match status" value="1"/>
</dbReference>
<reference evidence="24 25" key="1">
    <citation type="submission" date="2018-04" db="EMBL/GenBank/DDBJ databases">
        <title>Thalassorhabdus spongiae gen. nov., sp. nov., isolated from a marine sponge in South-West Iceland.</title>
        <authorList>
            <person name="Knobloch S."/>
            <person name="Daussin A."/>
            <person name="Johannsson R."/>
            <person name="Marteinsson V.T."/>
        </authorList>
    </citation>
    <scope>NUCLEOTIDE SEQUENCE [LARGE SCALE GENOMIC DNA]</scope>
    <source>
        <strain evidence="24 25">Hp12</strain>
    </source>
</reference>
<feature type="binding site" evidence="19">
    <location>
        <begin position="14"/>
        <end position="19"/>
    </location>
    <ligand>
        <name>FAD</name>
        <dbReference type="ChEBI" id="CHEBI:57692"/>
    </ligand>
</feature>
<evidence type="ECO:0000256" key="21">
    <source>
        <dbReference type="RuleBase" id="RU362051"/>
    </source>
</evidence>
<feature type="binding site" evidence="18">
    <location>
        <position position="243"/>
    </location>
    <ligand>
        <name>substrate</name>
    </ligand>
</feature>
<dbReference type="PANTHER" id="PTHR11632">
    <property type="entry name" value="SUCCINATE DEHYDROGENASE 2 FLAVOPROTEIN SUBUNIT"/>
    <property type="match status" value="1"/>
</dbReference>
<feature type="binding site" evidence="19">
    <location>
        <begin position="404"/>
        <end position="405"/>
    </location>
    <ligand>
        <name>FAD</name>
        <dbReference type="ChEBI" id="CHEBI:57692"/>
    </ligand>
</feature>
<comment type="function">
    <text evidence="1">Two distinct, membrane-bound, FAD-containing enzymes are responsible for the catalysis of fumarate and succinate interconversion; the fumarate reductase is used in anaerobic growth, and the succinate dehydrogenase is used in aerobic growth.</text>
</comment>
<dbReference type="GO" id="GO:0006099">
    <property type="term" value="P:tricarboxylic acid cycle"/>
    <property type="evidence" value="ECO:0007669"/>
    <property type="project" value="UniProtKB-UniRule"/>
</dbReference>
<dbReference type="Pfam" id="PF00890">
    <property type="entry name" value="FAD_binding_2"/>
    <property type="match status" value="1"/>
</dbReference>
<dbReference type="FunFam" id="1.20.58.100:FF:000001">
    <property type="entry name" value="Succinate dehydrogenase flavoprotein subunit (SdhA)"/>
    <property type="match status" value="1"/>
</dbReference>
<dbReference type="UniPathway" id="UPA00223">
    <property type="reaction ID" value="UER01005"/>
</dbReference>
<evidence type="ECO:0000256" key="6">
    <source>
        <dbReference type="ARBA" id="ARBA00019965"/>
    </source>
</evidence>
<evidence type="ECO:0000256" key="16">
    <source>
        <dbReference type="NCBIfam" id="TIGR01816"/>
    </source>
</evidence>
<feature type="binding site" evidence="18">
    <location>
        <position position="354"/>
    </location>
    <ligand>
        <name>substrate</name>
    </ligand>
</feature>